<sequence>GVSYSRRHVRVTVLDLHSSRLSGSISPHIGNLTFLKKLDLNNNTFHGAIPPEIGRLRRLRTLFLYNNSLGGEIPSNISGCSALAEVHVRNNKLILALGDNQLSGRVPEALGKLKKSLEELLLHRNYLDGEIPSSIFNLTLLTLLSLGENRLHGNLPWNLGTLLPNLENFYAPFNQLTGSLPPSLSNASNMQIGNLSSSLEILVLDDNQILGSIPEGLRNMFNMQWFWADKNKLSGTTILSIIGNMQSLVQLRLDNNNIAGVIPPQLMGLTSLSMNLNLSHNHFVGSIPIEVENLKNLGSLDLSYNMISNNIPSSLGKCVSLEFVQLQANLLRGTIPSSLDSLRGIRLFDVSSNNLSGQIPKFFEKMNSLQLLNLSYNKFEGEVPAAGVLNNSRIISVIGNGNLCGGFAELNLPHCSFRQPKKKLSYKWKVFISTICSIVLLFFLGTCLHVFWMKRKGKLHVVSSDDDFDTRVSYQSLHKATNGFSTTNLIGVGSFGSVYNGVVNINGKETTIAAKVFNLQRRGASKSFMAECEALKNIRHINLVRILTVCSGVDYQGNDFKALVYEFVVNGSLENWLHPVESFDDPPKTLKFRQRVTIAINVASALDYIHNLYETPIVHCDIKPDNVLLDDHMVAHVGDFGLARFLESSIENLSSGGEKSSSIGIKGTVGYAPPEYGMGNEISVEGDMYSYGILLLEMFTRRRPIDESLKDGLNLHNFVNAALLGQGSTIAEVVDPTLLNELLLGRISEKALICMLEIGVACSFDSPQERLSISEVLSRLNKPLV</sequence>
<gene>
    <name evidence="23" type="ORF">LITE_LOCUS50967</name>
</gene>
<dbReference type="InterPro" id="IPR003591">
    <property type="entry name" value="Leu-rich_rpt_typical-subtyp"/>
</dbReference>
<dbReference type="InterPro" id="IPR017441">
    <property type="entry name" value="Protein_kinase_ATP_BS"/>
</dbReference>
<dbReference type="SUPFAM" id="SSF52047">
    <property type="entry name" value="RNI-like"/>
    <property type="match status" value="1"/>
</dbReference>
<name>A0AAV0S1L3_9ROSI</name>
<dbReference type="InterPro" id="IPR001611">
    <property type="entry name" value="Leu-rich_rpt"/>
</dbReference>
<evidence type="ECO:0000256" key="14">
    <source>
        <dbReference type="ARBA" id="ARBA00022989"/>
    </source>
</evidence>
<dbReference type="Gene3D" id="3.30.200.20">
    <property type="entry name" value="Phosphorylase Kinase, domain 1"/>
    <property type="match status" value="1"/>
</dbReference>
<keyword evidence="13 20" id="KW-0067">ATP-binding</keyword>
<comment type="catalytic activity">
    <reaction evidence="19">
        <text>L-seryl-[protein] + ATP = O-phospho-L-seryl-[protein] + ADP + H(+)</text>
        <dbReference type="Rhea" id="RHEA:17989"/>
        <dbReference type="Rhea" id="RHEA-COMP:9863"/>
        <dbReference type="Rhea" id="RHEA-COMP:11604"/>
        <dbReference type="ChEBI" id="CHEBI:15378"/>
        <dbReference type="ChEBI" id="CHEBI:29999"/>
        <dbReference type="ChEBI" id="CHEBI:30616"/>
        <dbReference type="ChEBI" id="CHEBI:83421"/>
        <dbReference type="ChEBI" id="CHEBI:456216"/>
        <dbReference type="EC" id="2.7.11.1"/>
    </reaction>
</comment>
<dbReference type="EMBL" id="CAMGYJ010000011">
    <property type="protein sequence ID" value="CAI0626700.1"/>
    <property type="molecule type" value="Genomic_DNA"/>
</dbReference>
<evidence type="ECO:0000256" key="5">
    <source>
        <dbReference type="ARBA" id="ARBA00022553"/>
    </source>
</evidence>
<dbReference type="AlphaFoldDB" id="A0AAV0S1L3"/>
<evidence type="ECO:0000256" key="12">
    <source>
        <dbReference type="ARBA" id="ARBA00022777"/>
    </source>
</evidence>
<keyword evidence="24" id="KW-1185">Reference proteome</keyword>
<keyword evidence="12" id="KW-0418">Kinase</keyword>
<evidence type="ECO:0000256" key="2">
    <source>
        <dbReference type="ARBA" id="ARBA00012513"/>
    </source>
</evidence>
<keyword evidence="4" id="KW-0723">Serine/threonine-protein kinase</keyword>
<dbReference type="InterPro" id="IPR051809">
    <property type="entry name" value="Plant_receptor-like_S/T_kinase"/>
</dbReference>
<evidence type="ECO:0000256" key="19">
    <source>
        <dbReference type="ARBA" id="ARBA00048679"/>
    </source>
</evidence>
<evidence type="ECO:0000256" key="8">
    <source>
        <dbReference type="ARBA" id="ARBA00022692"/>
    </source>
</evidence>
<dbReference type="PROSITE" id="PS00107">
    <property type="entry name" value="PROTEIN_KINASE_ATP"/>
    <property type="match status" value="1"/>
</dbReference>
<evidence type="ECO:0000256" key="6">
    <source>
        <dbReference type="ARBA" id="ARBA00022614"/>
    </source>
</evidence>
<evidence type="ECO:0000256" key="20">
    <source>
        <dbReference type="PROSITE-ProRule" id="PRU10141"/>
    </source>
</evidence>
<dbReference type="FunFam" id="1.10.510.10:FF:000358">
    <property type="entry name" value="Putative leucine-rich repeat receptor-like serine/threonine-protein kinase"/>
    <property type="match status" value="1"/>
</dbReference>
<dbReference type="Gene3D" id="1.10.510.10">
    <property type="entry name" value="Transferase(Phosphotransferase) domain 1"/>
    <property type="match status" value="1"/>
</dbReference>
<dbReference type="Pfam" id="PF00560">
    <property type="entry name" value="LRR_1"/>
    <property type="match status" value="7"/>
</dbReference>
<dbReference type="Pfam" id="PF00069">
    <property type="entry name" value="Pkinase"/>
    <property type="match status" value="1"/>
</dbReference>
<comment type="subcellular location">
    <subcellularLocation>
        <location evidence="1">Cell membrane</location>
        <topology evidence="1">Single-pass membrane protein</topology>
    </subcellularLocation>
</comment>
<reference evidence="23" key="1">
    <citation type="submission" date="2022-08" db="EMBL/GenBank/DDBJ databases">
        <authorList>
            <person name="Gutierrez-Valencia J."/>
        </authorList>
    </citation>
    <scope>NUCLEOTIDE SEQUENCE</scope>
</reference>
<evidence type="ECO:0000256" key="9">
    <source>
        <dbReference type="ARBA" id="ARBA00022729"/>
    </source>
</evidence>
<evidence type="ECO:0000256" key="16">
    <source>
        <dbReference type="ARBA" id="ARBA00023170"/>
    </source>
</evidence>
<feature type="transmembrane region" description="Helical" evidence="21">
    <location>
        <begin position="430"/>
        <end position="452"/>
    </location>
</feature>
<keyword evidence="17" id="KW-0325">Glycoprotein</keyword>
<evidence type="ECO:0000256" key="3">
    <source>
        <dbReference type="ARBA" id="ARBA00022475"/>
    </source>
</evidence>
<dbReference type="SMART" id="SM00220">
    <property type="entry name" value="S_TKc"/>
    <property type="match status" value="1"/>
</dbReference>
<evidence type="ECO:0000313" key="24">
    <source>
        <dbReference type="Proteomes" id="UP001154282"/>
    </source>
</evidence>
<dbReference type="InterPro" id="IPR032675">
    <property type="entry name" value="LRR_dom_sf"/>
</dbReference>
<proteinExistence type="predicted"/>
<evidence type="ECO:0000259" key="22">
    <source>
        <dbReference type="PROSITE" id="PS50011"/>
    </source>
</evidence>
<dbReference type="EC" id="2.7.11.1" evidence="2"/>
<keyword evidence="16" id="KW-0675">Receptor</keyword>
<keyword evidence="6" id="KW-0433">Leucine-rich repeat</keyword>
<dbReference type="FunFam" id="3.80.10.10:FF:000095">
    <property type="entry name" value="LRR receptor-like serine/threonine-protein kinase GSO1"/>
    <property type="match status" value="1"/>
</dbReference>
<dbReference type="PANTHER" id="PTHR27008:SF596">
    <property type="entry name" value="OS02G0215500 PROTEIN"/>
    <property type="match status" value="1"/>
</dbReference>
<keyword evidence="8 21" id="KW-0812">Transmembrane</keyword>
<dbReference type="SUPFAM" id="SSF56112">
    <property type="entry name" value="Protein kinase-like (PK-like)"/>
    <property type="match status" value="1"/>
</dbReference>
<keyword evidence="5" id="KW-0597">Phosphoprotein</keyword>
<comment type="catalytic activity">
    <reaction evidence="18">
        <text>L-threonyl-[protein] + ATP = O-phospho-L-threonyl-[protein] + ADP + H(+)</text>
        <dbReference type="Rhea" id="RHEA:46608"/>
        <dbReference type="Rhea" id="RHEA-COMP:11060"/>
        <dbReference type="Rhea" id="RHEA-COMP:11605"/>
        <dbReference type="ChEBI" id="CHEBI:15378"/>
        <dbReference type="ChEBI" id="CHEBI:30013"/>
        <dbReference type="ChEBI" id="CHEBI:30616"/>
        <dbReference type="ChEBI" id="CHEBI:61977"/>
        <dbReference type="ChEBI" id="CHEBI:456216"/>
        <dbReference type="EC" id="2.7.11.1"/>
    </reaction>
</comment>
<feature type="binding site" evidence="20">
    <location>
        <position position="515"/>
    </location>
    <ligand>
        <name>ATP</name>
        <dbReference type="ChEBI" id="CHEBI:30616"/>
    </ligand>
</feature>
<feature type="domain" description="Protein kinase" evidence="22">
    <location>
        <begin position="484"/>
        <end position="785"/>
    </location>
</feature>
<evidence type="ECO:0000256" key="13">
    <source>
        <dbReference type="ARBA" id="ARBA00022840"/>
    </source>
</evidence>
<dbReference type="InterPro" id="IPR008271">
    <property type="entry name" value="Ser/Thr_kinase_AS"/>
</dbReference>
<evidence type="ECO:0000256" key="1">
    <source>
        <dbReference type="ARBA" id="ARBA00004162"/>
    </source>
</evidence>
<dbReference type="Gene3D" id="3.80.10.10">
    <property type="entry name" value="Ribonuclease Inhibitor"/>
    <property type="match status" value="3"/>
</dbReference>
<feature type="non-terminal residue" evidence="23">
    <location>
        <position position="1"/>
    </location>
</feature>
<evidence type="ECO:0000256" key="7">
    <source>
        <dbReference type="ARBA" id="ARBA00022679"/>
    </source>
</evidence>
<dbReference type="InterPro" id="IPR000719">
    <property type="entry name" value="Prot_kinase_dom"/>
</dbReference>
<dbReference type="GO" id="GO:0005524">
    <property type="term" value="F:ATP binding"/>
    <property type="evidence" value="ECO:0007669"/>
    <property type="project" value="UniProtKB-UniRule"/>
</dbReference>
<evidence type="ECO:0000256" key="15">
    <source>
        <dbReference type="ARBA" id="ARBA00023136"/>
    </source>
</evidence>
<dbReference type="InterPro" id="IPR011009">
    <property type="entry name" value="Kinase-like_dom_sf"/>
</dbReference>
<evidence type="ECO:0000256" key="10">
    <source>
        <dbReference type="ARBA" id="ARBA00022737"/>
    </source>
</evidence>
<dbReference type="GO" id="GO:0004674">
    <property type="term" value="F:protein serine/threonine kinase activity"/>
    <property type="evidence" value="ECO:0007669"/>
    <property type="project" value="UniProtKB-KW"/>
</dbReference>
<keyword evidence="3" id="KW-1003">Cell membrane</keyword>
<dbReference type="FunFam" id="3.80.10.10:FF:000041">
    <property type="entry name" value="LRR receptor-like serine/threonine-protein kinase ERECTA"/>
    <property type="match status" value="1"/>
</dbReference>
<evidence type="ECO:0000256" key="4">
    <source>
        <dbReference type="ARBA" id="ARBA00022527"/>
    </source>
</evidence>
<dbReference type="PANTHER" id="PTHR27008">
    <property type="entry name" value="OS04G0122200 PROTEIN"/>
    <property type="match status" value="1"/>
</dbReference>
<protein>
    <recommendedName>
        <fullName evidence="2">non-specific serine/threonine protein kinase</fullName>
        <ecNumber evidence="2">2.7.11.1</ecNumber>
    </recommendedName>
</protein>
<keyword evidence="11 20" id="KW-0547">Nucleotide-binding</keyword>
<accession>A0AAV0S1L3</accession>
<comment type="caution">
    <text evidence="23">The sequence shown here is derived from an EMBL/GenBank/DDBJ whole genome shotgun (WGS) entry which is preliminary data.</text>
</comment>
<evidence type="ECO:0000256" key="21">
    <source>
        <dbReference type="SAM" id="Phobius"/>
    </source>
</evidence>
<keyword evidence="7" id="KW-0808">Transferase</keyword>
<evidence type="ECO:0000256" key="11">
    <source>
        <dbReference type="ARBA" id="ARBA00022741"/>
    </source>
</evidence>
<dbReference type="PROSITE" id="PS00108">
    <property type="entry name" value="PROTEIN_KINASE_ST"/>
    <property type="match status" value="1"/>
</dbReference>
<evidence type="ECO:0000256" key="17">
    <source>
        <dbReference type="ARBA" id="ARBA00023180"/>
    </source>
</evidence>
<dbReference type="PROSITE" id="PS50011">
    <property type="entry name" value="PROTEIN_KINASE_DOM"/>
    <property type="match status" value="1"/>
</dbReference>
<keyword evidence="15 21" id="KW-0472">Membrane</keyword>
<organism evidence="23 24">
    <name type="scientific">Linum tenue</name>
    <dbReference type="NCBI Taxonomy" id="586396"/>
    <lineage>
        <taxon>Eukaryota</taxon>
        <taxon>Viridiplantae</taxon>
        <taxon>Streptophyta</taxon>
        <taxon>Embryophyta</taxon>
        <taxon>Tracheophyta</taxon>
        <taxon>Spermatophyta</taxon>
        <taxon>Magnoliopsida</taxon>
        <taxon>eudicotyledons</taxon>
        <taxon>Gunneridae</taxon>
        <taxon>Pentapetalae</taxon>
        <taxon>rosids</taxon>
        <taxon>fabids</taxon>
        <taxon>Malpighiales</taxon>
        <taxon>Linaceae</taxon>
        <taxon>Linum</taxon>
    </lineage>
</organism>
<dbReference type="GO" id="GO:0005886">
    <property type="term" value="C:plasma membrane"/>
    <property type="evidence" value="ECO:0007669"/>
    <property type="project" value="UniProtKB-SubCell"/>
</dbReference>
<keyword evidence="9" id="KW-0732">Signal</keyword>
<evidence type="ECO:0000313" key="23">
    <source>
        <dbReference type="EMBL" id="CAI0626700.1"/>
    </source>
</evidence>
<keyword evidence="14 21" id="KW-1133">Transmembrane helix</keyword>
<evidence type="ECO:0000256" key="18">
    <source>
        <dbReference type="ARBA" id="ARBA00047899"/>
    </source>
</evidence>
<keyword evidence="10" id="KW-0677">Repeat</keyword>
<dbReference type="SMART" id="SM00369">
    <property type="entry name" value="LRR_TYP"/>
    <property type="match status" value="6"/>
</dbReference>
<dbReference type="FunFam" id="3.30.200.20:FF:000432">
    <property type="entry name" value="LRR receptor-like serine/threonine-protein kinase EFR"/>
    <property type="match status" value="1"/>
</dbReference>
<dbReference type="Proteomes" id="UP001154282">
    <property type="component" value="Unassembled WGS sequence"/>
</dbReference>